<gene>
    <name evidence="1" type="ORF">KQP88_12310</name>
</gene>
<protein>
    <submittedName>
        <fullName evidence="1">Uncharacterized protein</fullName>
    </submittedName>
</protein>
<keyword evidence="2" id="KW-1185">Reference proteome</keyword>
<dbReference type="RefSeq" id="WP_216705852.1">
    <property type="nucleotide sequence ID" value="NZ_CP076668.1"/>
</dbReference>
<reference evidence="2" key="1">
    <citation type="submission" date="2021-06" db="EMBL/GenBank/DDBJ databases">
        <title>Identification of Pseudomonas cichorii causing bacterial leaf black spot of flue-cured tobacco, a new disease in China.</title>
        <authorList>
            <person name="Lu C.-H."/>
        </authorList>
    </citation>
    <scope>NUCLEOTIDE SEQUENCE [LARGE SCALE GENOMIC DNA]</scope>
    <source>
        <strain evidence="2">LJ2</strain>
    </source>
</reference>
<dbReference type="EMBL" id="CP076668">
    <property type="protein sequence ID" value="QWU85493.1"/>
    <property type="molecule type" value="Genomic_DNA"/>
</dbReference>
<proteinExistence type="predicted"/>
<organism evidence="1 2">
    <name type="scientific">Pseudomonas lijiangensis</name>
    <dbReference type="NCBI Taxonomy" id="2995658"/>
    <lineage>
        <taxon>Bacteria</taxon>
        <taxon>Pseudomonadati</taxon>
        <taxon>Pseudomonadota</taxon>
        <taxon>Gammaproteobacteria</taxon>
        <taxon>Pseudomonadales</taxon>
        <taxon>Pseudomonadaceae</taxon>
        <taxon>Pseudomonas</taxon>
    </lineage>
</organism>
<name>A0ABX8HYY8_9PSED</name>
<dbReference type="Proteomes" id="UP000683401">
    <property type="component" value="Chromosome"/>
</dbReference>
<accession>A0ABX8HYY8</accession>
<sequence>MNYKQLLRAVTKLCASPFRKNSSDKEPLTFKQTPSGVWEALDGYYRVSFEGRRVGHVINLHVDGRPEACFFVWSESNYETDVPSYIWTLGARPAVGETRVGKHTYTSIFLAMSKAFNESEKVTVIYDPAIENTVLDRWGP</sequence>
<evidence type="ECO:0000313" key="2">
    <source>
        <dbReference type="Proteomes" id="UP000683401"/>
    </source>
</evidence>
<evidence type="ECO:0000313" key="1">
    <source>
        <dbReference type="EMBL" id="QWU85493.1"/>
    </source>
</evidence>